<dbReference type="PANTHER" id="PTHR14939">
    <property type="entry name" value="F-BOX ONLY PROTEIN 22"/>
    <property type="match status" value="1"/>
</dbReference>
<dbReference type="AlphaFoldDB" id="A0A7S2Z440"/>
<proteinExistence type="predicted"/>
<evidence type="ECO:0000313" key="2">
    <source>
        <dbReference type="EMBL" id="CAE0020071.1"/>
    </source>
</evidence>
<feature type="domain" description="FIST C-domain" evidence="1">
    <location>
        <begin position="10"/>
        <end position="61"/>
    </location>
</feature>
<dbReference type="EMBL" id="HBHU01007477">
    <property type="protein sequence ID" value="CAE0020071.1"/>
    <property type="molecule type" value="Transcribed_RNA"/>
</dbReference>
<dbReference type="InterPro" id="IPR019494">
    <property type="entry name" value="FIST_C"/>
</dbReference>
<accession>A0A7S2Z440</accession>
<organism evidence="2">
    <name type="scientific">Chloropicon laureae</name>
    <dbReference type="NCBI Taxonomy" id="464258"/>
    <lineage>
        <taxon>Eukaryota</taxon>
        <taxon>Viridiplantae</taxon>
        <taxon>Chlorophyta</taxon>
        <taxon>Chloropicophyceae</taxon>
        <taxon>Chloropicales</taxon>
        <taxon>Chloropicaceae</taxon>
        <taxon>Chloropicon</taxon>
    </lineage>
</organism>
<gene>
    <name evidence="2" type="ORF">CLAU1311_LOCUS4841</name>
</gene>
<reference evidence="2" key="1">
    <citation type="submission" date="2021-01" db="EMBL/GenBank/DDBJ databases">
        <authorList>
            <person name="Corre E."/>
            <person name="Pelletier E."/>
            <person name="Niang G."/>
            <person name="Scheremetjew M."/>
            <person name="Finn R."/>
            <person name="Kale V."/>
            <person name="Holt S."/>
            <person name="Cochrane G."/>
            <person name="Meng A."/>
            <person name="Brown T."/>
            <person name="Cohen L."/>
        </authorList>
    </citation>
    <scope>NUCLEOTIDE SEQUENCE</scope>
    <source>
        <strain evidence="2">RCC856</strain>
    </source>
</reference>
<sequence>MQQQQQQQKAPSSCFGGFLIICNARGSYLHSGLPDVETKVISKNLPNVPLIGFFANGEVGPMPFREWSLTKYFQAQEQNPDSQLFGKNPQFNNTVLQGNTSVLAIARI</sequence>
<name>A0A7S2Z440_9CHLO</name>
<protein>
    <recommendedName>
        <fullName evidence="1">FIST C-domain domain-containing protein</fullName>
    </recommendedName>
</protein>
<dbReference type="PANTHER" id="PTHR14939:SF5">
    <property type="entry name" value="F-BOX ONLY PROTEIN 22"/>
    <property type="match status" value="1"/>
</dbReference>
<dbReference type="Pfam" id="PF10442">
    <property type="entry name" value="FIST_C"/>
    <property type="match status" value="1"/>
</dbReference>
<evidence type="ECO:0000259" key="1">
    <source>
        <dbReference type="Pfam" id="PF10442"/>
    </source>
</evidence>